<keyword evidence="3" id="KW-1185">Reference proteome</keyword>
<protein>
    <submittedName>
        <fullName evidence="2">Uncharacterized protein</fullName>
    </submittedName>
</protein>
<dbReference type="PATRIC" id="fig|1286171.3.peg.2439"/>
<keyword evidence="1" id="KW-0472">Membrane</keyword>
<feature type="transmembrane region" description="Helical" evidence="1">
    <location>
        <begin position="21"/>
        <end position="43"/>
    </location>
</feature>
<name>W8TNM8_PEPAC</name>
<dbReference type="Proteomes" id="UP000019591">
    <property type="component" value="Plasmid EAL2_808p"/>
</dbReference>
<keyword evidence="1" id="KW-1133">Transmembrane helix</keyword>
<evidence type="ECO:0000313" key="3">
    <source>
        <dbReference type="Proteomes" id="UP000019591"/>
    </source>
</evidence>
<sequence length="74" mass="8812">MVVMINFNIVKKVMDATKKYTILDYGFFKFLMITCGILLGVYFTETILSFIWLIWIVFAVSAVWMTYKIFKYTK</sequence>
<dbReference type="EMBL" id="CP007453">
    <property type="protein sequence ID" value="AHM57767.1"/>
    <property type="molecule type" value="Genomic_DNA"/>
</dbReference>
<evidence type="ECO:0000256" key="1">
    <source>
        <dbReference type="SAM" id="Phobius"/>
    </source>
</evidence>
<dbReference type="AlphaFoldDB" id="W8TNM8"/>
<geneLocation type="plasmid" evidence="2 3">
    <name>EAL2_808p</name>
</geneLocation>
<reference evidence="2 3" key="1">
    <citation type="journal article" date="2014" name="Genome Announc.">
        <title>Complete Genome Sequence of Amino Acid-Utilizing Eubacterium acidaminophilum al-2 (DSM 3953).</title>
        <authorList>
            <person name="Poehlein A."/>
            <person name="Andreesen J.R."/>
            <person name="Daniel R."/>
        </authorList>
    </citation>
    <scope>NUCLEOTIDE SEQUENCE [LARGE SCALE GENOMIC DNA]</scope>
    <source>
        <strain evidence="2 3">DSM 3953</strain>
        <plasmid evidence="3">Plasmid EAL2_808p</plasmid>
    </source>
</reference>
<dbReference type="HOGENOM" id="CLU_2682269_0_0_9"/>
<gene>
    <name evidence="2" type="ORF">EAL2_808p02620</name>
</gene>
<keyword evidence="2" id="KW-0614">Plasmid</keyword>
<organism evidence="2 3">
    <name type="scientific">Peptoclostridium acidaminophilum DSM 3953</name>
    <dbReference type="NCBI Taxonomy" id="1286171"/>
    <lineage>
        <taxon>Bacteria</taxon>
        <taxon>Bacillati</taxon>
        <taxon>Bacillota</taxon>
        <taxon>Clostridia</taxon>
        <taxon>Peptostreptococcales</taxon>
        <taxon>Peptoclostridiaceae</taxon>
        <taxon>Peptoclostridium</taxon>
    </lineage>
</organism>
<accession>W8TNM8</accession>
<dbReference type="KEGG" id="eac:EAL2_808p02620"/>
<proteinExistence type="predicted"/>
<evidence type="ECO:0000313" key="2">
    <source>
        <dbReference type="EMBL" id="AHM57767.1"/>
    </source>
</evidence>
<keyword evidence="1" id="KW-0812">Transmembrane</keyword>
<feature type="transmembrane region" description="Helical" evidence="1">
    <location>
        <begin position="49"/>
        <end position="70"/>
    </location>
</feature>